<dbReference type="SUPFAM" id="SSF53697">
    <property type="entry name" value="SIS domain"/>
    <property type="match status" value="1"/>
</dbReference>
<evidence type="ECO:0000313" key="2">
    <source>
        <dbReference type="EMBL" id="SFC43451.1"/>
    </source>
</evidence>
<dbReference type="Pfam" id="PF01418">
    <property type="entry name" value="HTH_6"/>
    <property type="match status" value="1"/>
</dbReference>
<dbReference type="GO" id="GO:0003677">
    <property type="term" value="F:DNA binding"/>
    <property type="evidence" value="ECO:0007669"/>
    <property type="project" value="InterPro"/>
</dbReference>
<keyword evidence="3" id="KW-1185">Reference proteome</keyword>
<dbReference type="InterPro" id="IPR047640">
    <property type="entry name" value="RpiR-like"/>
</dbReference>
<gene>
    <name evidence="2" type="ORF">SAMN05421848_1346</name>
</gene>
<dbReference type="GO" id="GO:0003700">
    <property type="term" value="F:DNA-binding transcription factor activity"/>
    <property type="evidence" value="ECO:0007669"/>
    <property type="project" value="InterPro"/>
</dbReference>
<proteinExistence type="predicted"/>
<dbReference type="InterPro" id="IPR000281">
    <property type="entry name" value="HTH_RpiR"/>
</dbReference>
<dbReference type="PANTHER" id="PTHR30514:SF18">
    <property type="entry name" value="RPIR-FAMILY TRANSCRIPTIONAL REGULATOR"/>
    <property type="match status" value="1"/>
</dbReference>
<protein>
    <submittedName>
        <fullName evidence="2">Transcriptional regulator, RpiR family</fullName>
    </submittedName>
</protein>
<dbReference type="InterPro" id="IPR009057">
    <property type="entry name" value="Homeodomain-like_sf"/>
</dbReference>
<dbReference type="PROSITE" id="PS51071">
    <property type="entry name" value="HTH_RPIR"/>
    <property type="match status" value="1"/>
</dbReference>
<organism evidence="2 3">
    <name type="scientific">Kushneria avicenniae</name>
    <dbReference type="NCBI Taxonomy" id="402385"/>
    <lineage>
        <taxon>Bacteria</taxon>
        <taxon>Pseudomonadati</taxon>
        <taxon>Pseudomonadota</taxon>
        <taxon>Gammaproteobacteria</taxon>
        <taxon>Oceanospirillales</taxon>
        <taxon>Halomonadaceae</taxon>
        <taxon>Kushneria</taxon>
    </lineage>
</organism>
<evidence type="ECO:0000313" key="3">
    <source>
        <dbReference type="Proteomes" id="UP000199046"/>
    </source>
</evidence>
<name>A0A1I1J5S2_9GAMM</name>
<dbReference type="Gene3D" id="3.40.50.10490">
    <property type="entry name" value="Glucose-6-phosphate isomerase like protein, domain 1"/>
    <property type="match status" value="1"/>
</dbReference>
<dbReference type="PANTHER" id="PTHR30514">
    <property type="entry name" value="GLUCOKINASE"/>
    <property type="match status" value="1"/>
</dbReference>
<sequence length="279" mass="30835">MDQHLGQRLRQQFDQLTPNEQKVAGFILDHFDDVAIYSAAEIARLTGVSKATVSRLFRRLGFASFSEVRQHARELRYHGVPLVTDSTALGSGLERFQRHFERERDNLHQMLAAIDSATFDALIEALDHAPEVLVIGYRNGYPPALHLRQQLIQIRPDVRLAPLPGQSLGEELAGVKPGTLAIVMGFRRRANGFSNLLAQLGDRGLDTLVIGDPTLAATGVSPTWQLECPLDSVSAFDSYTSVMSLINLLANALLHRRLGEGRARIDAISELYSSLDELS</sequence>
<dbReference type="InterPro" id="IPR046348">
    <property type="entry name" value="SIS_dom_sf"/>
</dbReference>
<dbReference type="RefSeq" id="WP_090132147.1">
    <property type="nucleotide sequence ID" value="NZ_FOLY01000003.1"/>
</dbReference>
<dbReference type="EMBL" id="FOLY01000003">
    <property type="protein sequence ID" value="SFC43451.1"/>
    <property type="molecule type" value="Genomic_DNA"/>
</dbReference>
<evidence type="ECO:0000259" key="1">
    <source>
        <dbReference type="PROSITE" id="PS51071"/>
    </source>
</evidence>
<dbReference type="OrthoDB" id="3237351at2"/>
<dbReference type="Proteomes" id="UP000199046">
    <property type="component" value="Unassembled WGS sequence"/>
</dbReference>
<dbReference type="InterPro" id="IPR036388">
    <property type="entry name" value="WH-like_DNA-bd_sf"/>
</dbReference>
<dbReference type="GO" id="GO:1901135">
    <property type="term" value="P:carbohydrate derivative metabolic process"/>
    <property type="evidence" value="ECO:0007669"/>
    <property type="project" value="InterPro"/>
</dbReference>
<dbReference type="SUPFAM" id="SSF46689">
    <property type="entry name" value="Homeodomain-like"/>
    <property type="match status" value="1"/>
</dbReference>
<accession>A0A1I1J5S2</accession>
<dbReference type="STRING" id="402385.SAMN05421848_1346"/>
<dbReference type="Gene3D" id="1.10.10.10">
    <property type="entry name" value="Winged helix-like DNA-binding domain superfamily/Winged helix DNA-binding domain"/>
    <property type="match status" value="1"/>
</dbReference>
<dbReference type="GO" id="GO:0097367">
    <property type="term" value="F:carbohydrate derivative binding"/>
    <property type="evidence" value="ECO:0007669"/>
    <property type="project" value="InterPro"/>
</dbReference>
<reference evidence="3" key="1">
    <citation type="submission" date="2016-10" db="EMBL/GenBank/DDBJ databases">
        <authorList>
            <person name="Varghese N."/>
            <person name="Submissions S."/>
        </authorList>
    </citation>
    <scope>NUCLEOTIDE SEQUENCE [LARGE SCALE GENOMIC DNA]</scope>
    <source>
        <strain evidence="3">DSM 23439</strain>
    </source>
</reference>
<dbReference type="AlphaFoldDB" id="A0A1I1J5S2"/>
<feature type="domain" description="HTH rpiR-type" evidence="1">
    <location>
        <begin position="3"/>
        <end position="79"/>
    </location>
</feature>